<dbReference type="EMBL" id="LGCM01000018">
    <property type="protein sequence ID" value="KPL88074.1"/>
    <property type="molecule type" value="Genomic_DNA"/>
</dbReference>
<evidence type="ECO:0000313" key="3">
    <source>
        <dbReference type="Proteomes" id="UP000050501"/>
    </source>
</evidence>
<sequence>LRPVPPFFTYLQASIRKMVETTGSLLERLLPKSIHAVTARGFELKVALFVLATSINFLW</sequence>
<accession>A0A0N8GS20</accession>
<evidence type="ECO:0000313" key="2">
    <source>
        <dbReference type="EMBL" id="KPL90237.1"/>
    </source>
</evidence>
<organism evidence="1 3">
    <name type="scientific">Levilinea saccharolytica</name>
    <dbReference type="NCBI Taxonomy" id="229921"/>
    <lineage>
        <taxon>Bacteria</taxon>
        <taxon>Bacillati</taxon>
        <taxon>Chloroflexota</taxon>
        <taxon>Anaerolineae</taxon>
        <taxon>Anaerolineales</taxon>
        <taxon>Anaerolineaceae</taxon>
        <taxon>Levilinea</taxon>
    </lineage>
</organism>
<proteinExistence type="predicted"/>
<name>A0A0N8GS20_9CHLR</name>
<dbReference type="AlphaFoldDB" id="A0A0N8GS20"/>
<evidence type="ECO:0000313" key="1">
    <source>
        <dbReference type="EMBL" id="KPL88074.1"/>
    </source>
</evidence>
<dbReference type="Proteomes" id="UP000050501">
    <property type="component" value="Unassembled WGS sequence"/>
</dbReference>
<dbReference type="EMBL" id="LGCM01000012">
    <property type="protein sequence ID" value="KPL90237.1"/>
    <property type="molecule type" value="Genomic_DNA"/>
</dbReference>
<keyword evidence="3" id="KW-1185">Reference proteome</keyword>
<protein>
    <submittedName>
        <fullName evidence="1">Transposase</fullName>
    </submittedName>
</protein>
<reference evidence="1 3" key="1">
    <citation type="submission" date="2015-07" db="EMBL/GenBank/DDBJ databases">
        <title>Genome sequence of Levilinea saccharolytica DSM 16555.</title>
        <authorList>
            <person name="Hemp J."/>
            <person name="Ward L.M."/>
            <person name="Pace L.A."/>
            <person name="Fischer W.W."/>
        </authorList>
    </citation>
    <scope>NUCLEOTIDE SEQUENCE [LARGE SCALE GENOMIC DNA]</scope>
    <source>
        <strain evidence="1 3">KIBI-1</strain>
    </source>
</reference>
<gene>
    <name evidence="2" type="ORF">ADN01_02555</name>
    <name evidence="1" type="ORF">ADN01_04010</name>
</gene>
<comment type="caution">
    <text evidence="1">The sequence shown here is derived from an EMBL/GenBank/DDBJ whole genome shotgun (WGS) entry which is preliminary data.</text>
</comment>
<feature type="non-terminal residue" evidence="1">
    <location>
        <position position="1"/>
    </location>
</feature>